<feature type="domain" description="BD-FAE-like" evidence="1">
    <location>
        <begin position="127"/>
        <end position="235"/>
    </location>
</feature>
<name>A0ABS5QJM3_9BACT</name>
<evidence type="ECO:0000259" key="1">
    <source>
        <dbReference type="Pfam" id="PF20434"/>
    </source>
</evidence>
<sequence length="365" mass="42627">MKKIILLFLILFIANISYGDNLHNYYKNFSLEERKEYNSFSDSLEKEISNIDDINWLETRIKLVHDKLSEIKKQSYYMFNNKNLLIAVLLRLNEILYERLNILKGINIEEEYDFKIKYKDQEVDTIIYDPKKENVNIILLFHGTVIDDTNIYDATNIILQKLKKILNRDDFMIISVSHPQEKGLLGDNLKYAKTALLWTKNNASEELGVNINKIFMIGHSQGGYLASILNTMYEIDGVIVNAPGPINIKYRCELEEKGKMENGKVCTDLYNEFGNTKNNPNEYIKRSLISSIKQKFKSDILLIQGLKDKKIQLNMWPYLKKRIIDVNNKNRYKFLEIDNAEHGALFETKIGIKGLNDFLESKIKN</sequence>
<dbReference type="Proteomes" id="UP000680365">
    <property type="component" value="Unassembled WGS sequence"/>
</dbReference>
<comment type="caution">
    <text evidence="2">The sequence shown here is derived from an EMBL/GenBank/DDBJ whole genome shotgun (WGS) entry which is preliminary data.</text>
</comment>
<dbReference type="Gene3D" id="3.40.50.1820">
    <property type="entry name" value="alpha/beta hydrolase"/>
    <property type="match status" value="1"/>
</dbReference>
<evidence type="ECO:0000313" key="2">
    <source>
        <dbReference type="EMBL" id="MBS8121465.1"/>
    </source>
</evidence>
<dbReference type="InterPro" id="IPR049492">
    <property type="entry name" value="BD-FAE-like_dom"/>
</dbReference>
<dbReference type="InterPro" id="IPR029058">
    <property type="entry name" value="AB_hydrolase_fold"/>
</dbReference>
<organism evidence="2 3">
    <name type="scientific">Candidatus Vampirococcus lugosii</name>
    <dbReference type="NCBI Taxonomy" id="2789015"/>
    <lineage>
        <taxon>Bacteria</taxon>
        <taxon>Candidatus Absconditibacteriota</taxon>
        <taxon>Vampirococcus</taxon>
    </lineage>
</organism>
<reference evidence="2 3" key="1">
    <citation type="journal article" date="2021" name="Nat. Commun.">
        <title>Reductive evolution and unique predatory mode in the CPR bacterium Vampirococcus lugosii.</title>
        <authorList>
            <person name="Moreira D."/>
            <person name="Zivanovic Y."/>
            <person name="Lopez-Archilla A.I."/>
            <person name="Iniesto M."/>
            <person name="Lopez-Garcia P."/>
        </authorList>
    </citation>
    <scope>NUCLEOTIDE SEQUENCE [LARGE SCALE GENOMIC DNA]</scope>
    <source>
        <strain evidence="2">Chiprana</strain>
    </source>
</reference>
<dbReference type="Pfam" id="PF20434">
    <property type="entry name" value="BD-FAE"/>
    <property type="match status" value="1"/>
</dbReference>
<dbReference type="SUPFAM" id="SSF53474">
    <property type="entry name" value="alpha/beta-Hydrolases"/>
    <property type="match status" value="1"/>
</dbReference>
<gene>
    <name evidence="2" type="ORF">VAMP_2n557</name>
</gene>
<accession>A0ABS5QJM3</accession>
<protein>
    <recommendedName>
        <fullName evidence="1">BD-FAE-like domain-containing protein</fullName>
    </recommendedName>
</protein>
<dbReference type="EMBL" id="JAEDAM010000001">
    <property type="protein sequence ID" value="MBS8121465.1"/>
    <property type="molecule type" value="Genomic_DNA"/>
</dbReference>
<dbReference type="RefSeq" id="WP_213348006.1">
    <property type="nucleotide sequence ID" value="NZ_JAEDAM010000001.1"/>
</dbReference>
<evidence type="ECO:0000313" key="3">
    <source>
        <dbReference type="Proteomes" id="UP000680365"/>
    </source>
</evidence>
<keyword evidence="3" id="KW-1185">Reference proteome</keyword>
<proteinExistence type="predicted"/>